<dbReference type="InterPro" id="IPR013735">
    <property type="entry name" value="TF_NusA_N"/>
</dbReference>
<evidence type="ECO:0000256" key="4">
    <source>
        <dbReference type="ARBA" id="ARBA00022884"/>
    </source>
</evidence>
<dbReference type="PANTHER" id="PTHR22648:SF0">
    <property type="entry name" value="TRANSCRIPTION TERMINATION_ANTITERMINATION PROTEIN NUSA"/>
    <property type="match status" value="1"/>
</dbReference>
<feature type="domain" description="S1 motif" evidence="8">
    <location>
        <begin position="141"/>
        <end position="205"/>
    </location>
</feature>
<dbReference type="Pfam" id="PF08529">
    <property type="entry name" value="NusA_N"/>
    <property type="match status" value="1"/>
</dbReference>
<evidence type="ECO:0000256" key="6">
    <source>
        <dbReference type="ARBA" id="ARBA00023163"/>
    </source>
</evidence>
<comment type="similarity">
    <text evidence="7">Belongs to the NusA family.</text>
</comment>
<dbReference type="EMBL" id="CP124550">
    <property type="protein sequence ID" value="WIO46132.1"/>
    <property type="molecule type" value="Genomic_DNA"/>
</dbReference>
<evidence type="ECO:0000256" key="5">
    <source>
        <dbReference type="ARBA" id="ARBA00023015"/>
    </source>
</evidence>
<name>A0ABY8WWA6_9BACT</name>
<evidence type="ECO:0000313" key="9">
    <source>
        <dbReference type="EMBL" id="WIO46132.1"/>
    </source>
</evidence>
<accession>A0ABY8WWA6</accession>
<dbReference type="PANTHER" id="PTHR22648">
    <property type="entry name" value="TRANSCRIPTION TERMINATION FACTOR NUSA"/>
    <property type="match status" value="1"/>
</dbReference>
<reference evidence="9 10" key="1">
    <citation type="journal article" date="2023" name="Cell">
        <title>Genetic manipulation of Patescibacteria provides mechanistic insights into microbial dark matter and the epibiotic lifestyle.</title>
        <authorList>
            <person name="Wang Y."/>
            <person name="Gallagher L.A."/>
            <person name="Andrade P.A."/>
            <person name="Liu A."/>
            <person name="Humphreys I.R."/>
            <person name="Turkarslan S."/>
            <person name="Cutler K.J."/>
            <person name="Arrieta-Ortiz M.L."/>
            <person name="Li Y."/>
            <person name="Radey M.C."/>
            <person name="McLean J.S."/>
            <person name="Cong Q."/>
            <person name="Baker D."/>
            <person name="Baliga N.S."/>
            <person name="Peterson S.B."/>
            <person name="Mougous J.D."/>
        </authorList>
    </citation>
    <scope>NUCLEOTIDE SEQUENCE [LARGE SCALE GENOMIC DNA]</scope>
    <source>
        <strain evidence="9 10">ML1</strain>
    </source>
</reference>
<keyword evidence="4 7" id="KW-0694">RNA-binding</keyword>
<dbReference type="InterPro" id="IPR036555">
    <property type="entry name" value="NusA_N_sf"/>
</dbReference>
<dbReference type="Pfam" id="PF26594">
    <property type="entry name" value="KH_NusA_2nd"/>
    <property type="match status" value="1"/>
</dbReference>
<dbReference type="SUPFAM" id="SSF50249">
    <property type="entry name" value="Nucleic acid-binding proteins"/>
    <property type="match status" value="1"/>
</dbReference>
<dbReference type="PROSITE" id="PS50084">
    <property type="entry name" value="KH_TYPE_1"/>
    <property type="match status" value="1"/>
</dbReference>
<dbReference type="HAMAP" id="MF_00945_B">
    <property type="entry name" value="NusA_B"/>
    <property type="match status" value="1"/>
</dbReference>
<comment type="subunit">
    <text evidence="7">Monomer. Binds directly to the core enzyme of the DNA-dependent RNA polymerase and to nascent RNA.</text>
</comment>
<dbReference type="InterPro" id="IPR058582">
    <property type="entry name" value="KH_NusA_2nd"/>
</dbReference>
<dbReference type="CDD" id="cd04455">
    <property type="entry name" value="S1_NusA"/>
    <property type="match status" value="1"/>
</dbReference>
<dbReference type="Pfam" id="PF13184">
    <property type="entry name" value="KH_NusA_1st"/>
    <property type="match status" value="1"/>
</dbReference>
<dbReference type="CDD" id="cd22529">
    <property type="entry name" value="KH-II_NusA_rpt2"/>
    <property type="match status" value="1"/>
</dbReference>
<dbReference type="SUPFAM" id="SSF54814">
    <property type="entry name" value="Prokaryotic type KH domain (KH-domain type II)"/>
    <property type="match status" value="2"/>
</dbReference>
<keyword evidence="6 7" id="KW-0804">Transcription</keyword>
<dbReference type="Pfam" id="PF00575">
    <property type="entry name" value="S1"/>
    <property type="match status" value="1"/>
</dbReference>
<proteinExistence type="inferred from homology"/>
<dbReference type="InterPro" id="IPR010213">
    <property type="entry name" value="TF_NusA"/>
</dbReference>
<dbReference type="SUPFAM" id="SSF69705">
    <property type="entry name" value="Transcription factor NusA, N-terminal domain"/>
    <property type="match status" value="1"/>
</dbReference>
<evidence type="ECO:0000256" key="7">
    <source>
        <dbReference type="HAMAP-Rule" id="MF_00945"/>
    </source>
</evidence>
<dbReference type="InterPro" id="IPR012340">
    <property type="entry name" value="NA-bd_OB-fold"/>
</dbReference>
<dbReference type="InterPro" id="IPR025249">
    <property type="entry name" value="TF_NusA_KH_1st"/>
</dbReference>
<keyword evidence="3 7" id="KW-0889">Transcription antitermination</keyword>
<dbReference type="Gene3D" id="3.30.1480.10">
    <property type="entry name" value="NusA, N-terminal domain"/>
    <property type="match status" value="1"/>
</dbReference>
<keyword evidence="1 7" id="KW-0806">Transcription termination</keyword>
<evidence type="ECO:0000259" key="8">
    <source>
        <dbReference type="PROSITE" id="PS50126"/>
    </source>
</evidence>
<sequence length="372" mass="41042">MQDLNVKQMTLAMRTIAEEKALPEDVILGVIEQAIAAAWRRDNGEREQNVRAELNINDGTAKVSVVKTVVEDVENDANQISLEDARKIDENAELGAEVVTETHDVTSFGRVAAQTAKQVVIQRLREAEREVVLAEFEDKIGTVVTGVVQRVEPRVVRVELGKATGILPQSEQIQGEYYSVGQRLRVFIKDIERDGRGAQLVLSRGNEAFIEYLFRQEVPEMETGAVEIKGIAREAGRRTKLAVASLVPGVDPVGTFVGGHGTRVNAVMNEIGDQEKIDIVTYDENIDTYIRNALSPAEIVKVEIDKEHKSAKVYVTEDQQSIAIGRGGQNVRLASRLTGYELDIETATAKPAEKKPRTNIEDGLFAAIENQE</sequence>
<organism evidence="9 10">
    <name type="scientific">Candidatus Southlakia epibionticum</name>
    <dbReference type="NCBI Taxonomy" id="3043284"/>
    <lineage>
        <taxon>Bacteria</taxon>
        <taxon>Candidatus Saccharimonadota</taxon>
        <taxon>Candidatus Saccharimonadia</taxon>
        <taxon>Candidatus Saccharimonadales</taxon>
        <taxon>Candidatus Saccharimonadaceae</taxon>
        <taxon>Candidatus Southlakia</taxon>
    </lineage>
</organism>
<comment type="subcellular location">
    <subcellularLocation>
        <location evidence="7">Cytoplasm</location>
    </subcellularLocation>
</comment>
<evidence type="ECO:0000256" key="1">
    <source>
        <dbReference type="ARBA" id="ARBA00022472"/>
    </source>
</evidence>
<dbReference type="Proteomes" id="UP001177295">
    <property type="component" value="Chromosome"/>
</dbReference>
<dbReference type="InterPro" id="IPR003029">
    <property type="entry name" value="S1_domain"/>
</dbReference>
<dbReference type="NCBIfam" id="TIGR01953">
    <property type="entry name" value="NusA"/>
    <property type="match status" value="1"/>
</dbReference>
<keyword evidence="5 7" id="KW-0805">Transcription regulation</keyword>
<dbReference type="PROSITE" id="PS50126">
    <property type="entry name" value="S1"/>
    <property type="match status" value="1"/>
</dbReference>
<dbReference type="InterPro" id="IPR030842">
    <property type="entry name" value="TF_NusA_bacterial"/>
</dbReference>
<dbReference type="RefSeq" id="WP_376753677.1">
    <property type="nucleotide sequence ID" value="NZ_CP124550.1"/>
</dbReference>
<protein>
    <recommendedName>
        <fullName evidence="7">Transcription termination/antitermination protein NusA</fullName>
    </recommendedName>
</protein>
<evidence type="ECO:0000256" key="3">
    <source>
        <dbReference type="ARBA" id="ARBA00022814"/>
    </source>
</evidence>
<dbReference type="InterPro" id="IPR009019">
    <property type="entry name" value="KH_sf_prok-type"/>
</dbReference>
<evidence type="ECO:0000256" key="2">
    <source>
        <dbReference type="ARBA" id="ARBA00022490"/>
    </source>
</evidence>
<keyword evidence="10" id="KW-1185">Reference proteome</keyword>
<dbReference type="InterPro" id="IPR015946">
    <property type="entry name" value="KH_dom-like_a/b"/>
</dbReference>
<keyword evidence="2 7" id="KW-0963">Cytoplasm</keyword>
<dbReference type="SMART" id="SM00316">
    <property type="entry name" value="S1"/>
    <property type="match status" value="1"/>
</dbReference>
<dbReference type="Gene3D" id="2.40.50.140">
    <property type="entry name" value="Nucleic acid-binding proteins"/>
    <property type="match status" value="1"/>
</dbReference>
<gene>
    <name evidence="7 9" type="primary">nusA</name>
    <name evidence="9" type="ORF">SEML1_0513</name>
</gene>
<dbReference type="Gene3D" id="3.30.300.20">
    <property type="match status" value="2"/>
</dbReference>
<evidence type="ECO:0000313" key="10">
    <source>
        <dbReference type="Proteomes" id="UP001177295"/>
    </source>
</evidence>
<comment type="function">
    <text evidence="7">Participates in both transcription termination and antitermination.</text>
</comment>